<proteinExistence type="predicted"/>
<comment type="caution">
    <text evidence="1">The sequence shown here is derived from an EMBL/GenBank/DDBJ whole genome shotgun (WGS) entry which is preliminary data.</text>
</comment>
<protein>
    <submittedName>
        <fullName evidence="1">Uncharacterized protein</fullName>
    </submittedName>
</protein>
<dbReference type="AlphaFoldDB" id="A0A4R2ICP5"/>
<evidence type="ECO:0000313" key="2">
    <source>
        <dbReference type="Proteomes" id="UP000295573"/>
    </source>
</evidence>
<gene>
    <name evidence="1" type="ORF">EV646_114155</name>
</gene>
<organism evidence="1 2">
    <name type="scientific">Kribbella antiqua</name>
    <dbReference type="NCBI Taxonomy" id="2512217"/>
    <lineage>
        <taxon>Bacteria</taxon>
        <taxon>Bacillati</taxon>
        <taxon>Actinomycetota</taxon>
        <taxon>Actinomycetes</taxon>
        <taxon>Propionibacteriales</taxon>
        <taxon>Kribbellaceae</taxon>
        <taxon>Kribbella</taxon>
    </lineage>
</organism>
<dbReference type="Proteomes" id="UP000295573">
    <property type="component" value="Unassembled WGS sequence"/>
</dbReference>
<name>A0A4R2ICP5_9ACTN</name>
<reference evidence="1 2" key="1">
    <citation type="journal article" date="2015" name="Stand. Genomic Sci.">
        <title>Genomic Encyclopedia of Bacterial and Archaeal Type Strains, Phase III: the genomes of soil and plant-associated and newly described type strains.</title>
        <authorList>
            <person name="Whitman W.B."/>
            <person name="Woyke T."/>
            <person name="Klenk H.P."/>
            <person name="Zhou Y."/>
            <person name="Lilburn T.G."/>
            <person name="Beck B.J."/>
            <person name="De Vos P."/>
            <person name="Vandamme P."/>
            <person name="Eisen J.A."/>
            <person name="Garrity G."/>
            <person name="Hugenholtz P."/>
            <person name="Kyrpides N.C."/>
        </authorList>
    </citation>
    <scope>NUCLEOTIDE SEQUENCE [LARGE SCALE GENOMIC DNA]</scope>
    <source>
        <strain evidence="1 2">VKM Ac-2541</strain>
    </source>
</reference>
<keyword evidence="2" id="KW-1185">Reference proteome</keyword>
<evidence type="ECO:0000313" key="1">
    <source>
        <dbReference type="EMBL" id="TCO42331.1"/>
    </source>
</evidence>
<dbReference type="EMBL" id="SLWR01000014">
    <property type="protein sequence ID" value="TCO42331.1"/>
    <property type="molecule type" value="Genomic_DNA"/>
</dbReference>
<sequence>MSEEREALKSVSAIHVCTPVASAPSLLRGTLTDADGRHESMRTKPLVRGQIGVGGRSALGCTGKILDIFEGTQQIQQLIVARRLLGKTSAELK</sequence>
<accession>A0A4R2ICP5</accession>